<dbReference type="CDD" id="cd17503">
    <property type="entry name" value="MFS_LmrB_MDR_like"/>
    <property type="match status" value="1"/>
</dbReference>
<feature type="transmembrane region" description="Helical" evidence="8">
    <location>
        <begin position="64"/>
        <end position="85"/>
    </location>
</feature>
<keyword evidence="11" id="KW-1185">Reference proteome</keyword>
<feature type="transmembrane region" description="Helical" evidence="8">
    <location>
        <begin position="371"/>
        <end position="400"/>
    </location>
</feature>
<accession>D3FF01</accession>
<evidence type="ECO:0000256" key="4">
    <source>
        <dbReference type="ARBA" id="ARBA00022475"/>
    </source>
</evidence>
<keyword evidence="6 8" id="KW-1133">Transmembrane helix</keyword>
<keyword evidence="3" id="KW-0813">Transport</keyword>
<dbReference type="KEGG" id="cwo:Cwoe_3300"/>
<dbReference type="EMBL" id="CP001854">
    <property type="protein sequence ID" value="ADB51718.1"/>
    <property type="molecule type" value="Genomic_DNA"/>
</dbReference>
<feature type="transmembrane region" description="Helical" evidence="8">
    <location>
        <begin position="314"/>
        <end position="334"/>
    </location>
</feature>
<feature type="transmembrane region" description="Helical" evidence="8">
    <location>
        <begin position="455"/>
        <end position="475"/>
    </location>
</feature>
<dbReference type="Proteomes" id="UP000008229">
    <property type="component" value="Chromosome"/>
</dbReference>
<evidence type="ECO:0000256" key="3">
    <source>
        <dbReference type="ARBA" id="ARBA00022448"/>
    </source>
</evidence>
<dbReference type="PANTHER" id="PTHR42718">
    <property type="entry name" value="MAJOR FACILITATOR SUPERFAMILY MULTIDRUG TRANSPORTER MFSC"/>
    <property type="match status" value="1"/>
</dbReference>
<keyword evidence="7 8" id="KW-0472">Membrane</keyword>
<dbReference type="PANTHER" id="PTHR42718:SF9">
    <property type="entry name" value="MAJOR FACILITATOR SUPERFAMILY MULTIDRUG TRANSPORTER MFSC"/>
    <property type="match status" value="1"/>
</dbReference>
<organism evidence="10 11">
    <name type="scientific">Conexibacter woesei (strain DSM 14684 / CCUG 47730 / CIP 108061 / JCM 11494 / NBRC 100937 / ID131577)</name>
    <dbReference type="NCBI Taxonomy" id="469383"/>
    <lineage>
        <taxon>Bacteria</taxon>
        <taxon>Bacillati</taxon>
        <taxon>Actinomycetota</taxon>
        <taxon>Thermoleophilia</taxon>
        <taxon>Solirubrobacterales</taxon>
        <taxon>Conexibacteraceae</taxon>
        <taxon>Conexibacter</taxon>
    </lineage>
</organism>
<reference evidence="11" key="2">
    <citation type="submission" date="2010-01" db="EMBL/GenBank/DDBJ databases">
        <title>The complete genome of Conexibacter woesei DSM 14684.</title>
        <authorList>
            <consortium name="US DOE Joint Genome Institute (JGI-PGF)"/>
            <person name="Lucas S."/>
            <person name="Copeland A."/>
            <person name="Lapidus A."/>
            <person name="Glavina del Rio T."/>
            <person name="Dalin E."/>
            <person name="Tice H."/>
            <person name="Bruce D."/>
            <person name="Goodwin L."/>
            <person name="Pitluck S."/>
            <person name="Kyrpides N."/>
            <person name="Mavromatis K."/>
            <person name="Ivanova N."/>
            <person name="Mikhailova N."/>
            <person name="Chertkov O."/>
            <person name="Brettin T."/>
            <person name="Detter J.C."/>
            <person name="Han C."/>
            <person name="Larimer F."/>
            <person name="Land M."/>
            <person name="Hauser L."/>
            <person name="Markowitz V."/>
            <person name="Cheng J.-F."/>
            <person name="Hugenholtz P."/>
            <person name="Woyke T."/>
            <person name="Wu D."/>
            <person name="Pukall R."/>
            <person name="Steenblock K."/>
            <person name="Schneider S."/>
            <person name="Klenk H.-P."/>
            <person name="Eisen J.A."/>
        </authorList>
    </citation>
    <scope>NUCLEOTIDE SEQUENCE [LARGE SCALE GENOMIC DNA]</scope>
    <source>
        <strain evidence="11">DSM 14684 / CIP 108061 / JCM 11494 / NBRC 100937 / ID131577</strain>
    </source>
</reference>
<dbReference type="InterPro" id="IPR020846">
    <property type="entry name" value="MFS_dom"/>
</dbReference>
<keyword evidence="5 8" id="KW-0812">Transmembrane</keyword>
<comment type="similarity">
    <text evidence="2">Belongs to the major facilitator superfamily. EmrB family.</text>
</comment>
<dbReference type="InterPro" id="IPR011701">
    <property type="entry name" value="MFS"/>
</dbReference>
<dbReference type="InterPro" id="IPR004638">
    <property type="entry name" value="EmrB-like"/>
</dbReference>
<evidence type="ECO:0000256" key="1">
    <source>
        <dbReference type="ARBA" id="ARBA00004651"/>
    </source>
</evidence>
<dbReference type="HOGENOM" id="CLU_000960_28_0_11"/>
<dbReference type="SUPFAM" id="SSF103473">
    <property type="entry name" value="MFS general substrate transporter"/>
    <property type="match status" value="1"/>
</dbReference>
<dbReference type="NCBIfam" id="TIGR00711">
    <property type="entry name" value="efflux_EmrB"/>
    <property type="match status" value="1"/>
</dbReference>
<dbReference type="PROSITE" id="PS50850">
    <property type="entry name" value="MFS"/>
    <property type="match status" value="1"/>
</dbReference>
<dbReference type="AlphaFoldDB" id="D3FF01"/>
<evidence type="ECO:0000256" key="2">
    <source>
        <dbReference type="ARBA" id="ARBA00008537"/>
    </source>
</evidence>
<feature type="transmembrane region" description="Helical" evidence="8">
    <location>
        <begin position="346"/>
        <end position="365"/>
    </location>
</feature>
<dbReference type="OrthoDB" id="9812221at2"/>
<dbReference type="InterPro" id="IPR036259">
    <property type="entry name" value="MFS_trans_sf"/>
</dbReference>
<keyword evidence="4" id="KW-1003">Cell membrane</keyword>
<feature type="transmembrane region" description="Helical" evidence="8">
    <location>
        <begin position="281"/>
        <end position="302"/>
    </location>
</feature>
<dbReference type="eggNOG" id="COG2211">
    <property type="taxonomic scope" value="Bacteria"/>
</dbReference>
<feature type="domain" description="Major facilitator superfamily (MFS) profile" evidence="9">
    <location>
        <begin position="26"/>
        <end position="480"/>
    </location>
</feature>
<evidence type="ECO:0000256" key="5">
    <source>
        <dbReference type="ARBA" id="ARBA00022692"/>
    </source>
</evidence>
<evidence type="ECO:0000313" key="10">
    <source>
        <dbReference type="EMBL" id="ADB51718.1"/>
    </source>
</evidence>
<dbReference type="eggNOG" id="COG0477">
    <property type="taxonomic scope" value="Bacteria"/>
</dbReference>
<proteinExistence type="inferred from homology"/>
<feature type="transmembrane region" description="Helical" evidence="8">
    <location>
        <begin position="117"/>
        <end position="138"/>
    </location>
</feature>
<feature type="transmembrane region" description="Helical" evidence="8">
    <location>
        <begin position="150"/>
        <end position="168"/>
    </location>
</feature>
<gene>
    <name evidence="10" type="ordered locus">Cwoe_3300</name>
</gene>
<dbReference type="GO" id="GO:0022857">
    <property type="term" value="F:transmembrane transporter activity"/>
    <property type="evidence" value="ECO:0007669"/>
    <property type="project" value="InterPro"/>
</dbReference>
<reference evidence="10 11" key="1">
    <citation type="journal article" date="2010" name="Stand. Genomic Sci.">
        <title>Complete genome sequence of Conexibacter woesei type strain (ID131577).</title>
        <authorList>
            <person name="Pukall R."/>
            <person name="Lapidus A."/>
            <person name="Glavina Del Rio T."/>
            <person name="Copeland A."/>
            <person name="Tice H."/>
            <person name="Cheng J.-F."/>
            <person name="Lucas S."/>
            <person name="Chen F."/>
            <person name="Nolan M."/>
            <person name="Bruce D."/>
            <person name="Goodwin L."/>
            <person name="Pitluck S."/>
            <person name="Mavromatis K."/>
            <person name="Ivanova N."/>
            <person name="Ovchinnikova G."/>
            <person name="Pati A."/>
            <person name="Chen A."/>
            <person name="Palaniappan K."/>
            <person name="Land M."/>
            <person name="Hauser L."/>
            <person name="Chang Y.-J."/>
            <person name="Jeffries C.D."/>
            <person name="Chain P."/>
            <person name="Meincke L."/>
            <person name="Sims D."/>
            <person name="Brettin T."/>
            <person name="Detter J.C."/>
            <person name="Rohde M."/>
            <person name="Goeker M."/>
            <person name="Bristow J."/>
            <person name="Eisen J.A."/>
            <person name="Markowitz V."/>
            <person name="Kyrpides N.C."/>
            <person name="Klenk H.-P."/>
            <person name="Hugenholtz P."/>
        </authorList>
    </citation>
    <scope>NUCLEOTIDE SEQUENCE [LARGE SCALE GENOMIC DNA]</scope>
    <source>
        <strain evidence="11">DSM 14684 / CIP 108061 / JCM 11494 / NBRC 100937 / ID131577</strain>
    </source>
</reference>
<dbReference type="GO" id="GO:0005886">
    <property type="term" value="C:plasma membrane"/>
    <property type="evidence" value="ECO:0007669"/>
    <property type="project" value="UniProtKB-SubCell"/>
</dbReference>
<protein>
    <submittedName>
        <fullName evidence="10">Drug resistance transporter, EmrB/QacA subfamily</fullName>
    </submittedName>
</protein>
<comment type="subcellular location">
    <subcellularLocation>
        <location evidence="1">Cell membrane</location>
        <topology evidence="1">Multi-pass membrane protein</topology>
    </subcellularLocation>
</comment>
<name>D3FF01_CONWI</name>
<dbReference type="STRING" id="469383.Cwoe_3300"/>
<evidence type="ECO:0000259" key="9">
    <source>
        <dbReference type="PROSITE" id="PS50850"/>
    </source>
</evidence>
<dbReference type="RefSeq" id="WP_012934769.1">
    <property type="nucleotide sequence ID" value="NC_013739.1"/>
</dbReference>
<feature type="transmembrane region" description="Helical" evidence="8">
    <location>
        <begin position="244"/>
        <end position="261"/>
    </location>
</feature>
<evidence type="ECO:0000256" key="6">
    <source>
        <dbReference type="ARBA" id="ARBA00022989"/>
    </source>
</evidence>
<feature type="transmembrane region" description="Helical" evidence="8">
    <location>
        <begin position="180"/>
        <end position="200"/>
    </location>
</feature>
<feature type="transmembrane region" description="Helical" evidence="8">
    <location>
        <begin position="21"/>
        <end position="44"/>
    </location>
</feature>
<dbReference type="Pfam" id="PF07690">
    <property type="entry name" value="MFS_1"/>
    <property type="match status" value="1"/>
</dbReference>
<feature type="transmembrane region" description="Helical" evidence="8">
    <location>
        <begin position="92"/>
        <end position="111"/>
    </location>
</feature>
<evidence type="ECO:0000256" key="7">
    <source>
        <dbReference type="ARBA" id="ARBA00023136"/>
    </source>
</evidence>
<dbReference type="Gene3D" id="1.20.1720.10">
    <property type="entry name" value="Multidrug resistance protein D"/>
    <property type="match status" value="1"/>
</dbReference>
<dbReference type="Gene3D" id="1.20.1250.20">
    <property type="entry name" value="MFS general substrate transporter like domains"/>
    <property type="match status" value="1"/>
</dbReference>
<evidence type="ECO:0000313" key="11">
    <source>
        <dbReference type="Proteomes" id="UP000008229"/>
    </source>
</evidence>
<evidence type="ECO:0000256" key="8">
    <source>
        <dbReference type="SAM" id="Phobius"/>
    </source>
</evidence>
<feature type="transmembrane region" description="Helical" evidence="8">
    <location>
        <begin position="212"/>
        <end position="232"/>
    </location>
</feature>
<sequence length="501" mass="51904">MTRTSAPPPPLRAAGRAGVPSHVWPIAIVVILGMVMSVLDTTIVNVALQDLSVELHTSLDDIQWVVTGYMLALAAVIPVTGWAASRYSARRLYIVSLVLFTLGSLLCGLAWSSGSLIAARVLQGIGGGMLAPIGQMILVKAAGPRNLPRIMSAIGVPIVLAPVFGPTLGGLLIEHAGWEWIFFINLPVGVVAVAAAVKLLPQDSGDRAAGRLDTLGLALVASGLVGVTYGLAQSGGAGTLLDSSVLVPFLLGVMLIAAFVLRSLRIPRPLLDVRLFANKAFAAASLTTFCLGAALFGAMILMPLYFQTVRGEDAVQTGLLLIPQGVGAAIAMGFSGRVTERLGGGLTALIGGVITVVATIPFVLLGAETSFALIAAAMIFRGFGIGMSMMPSMTAAFAVLRPDQVNHATPQLNVVQRVGGSIGTAILSVALESRIRDAGASATPAALADAFGETYVIVLVVTLVALLPTLLLAIVERRARARHTAHEVGIETRIELEAETV</sequence>
<feature type="transmembrane region" description="Helical" evidence="8">
    <location>
        <begin position="412"/>
        <end position="431"/>
    </location>
</feature>